<evidence type="ECO:0000256" key="2">
    <source>
        <dbReference type="ARBA" id="ARBA00008193"/>
    </source>
</evidence>
<feature type="domain" description="Glycine transporter" evidence="8">
    <location>
        <begin position="18"/>
        <end position="73"/>
    </location>
</feature>
<dbReference type="PANTHER" id="PTHR30506">
    <property type="entry name" value="INNER MEMBRANE PROTEIN"/>
    <property type="match status" value="1"/>
</dbReference>
<dbReference type="RefSeq" id="WP_186840862.1">
    <property type="nucleotide sequence ID" value="NZ_WJBC01000001.1"/>
</dbReference>
<keyword evidence="3" id="KW-1003">Cell membrane</keyword>
<keyword evidence="10" id="KW-1185">Reference proteome</keyword>
<evidence type="ECO:0000313" key="10">
    <source>
        <dbReference type="Proteomes" id="UP000603234"/>
    </source>
</evidence>
<evidence type="ECO:0000256" key="7">
    <source>
        <dbReference type="SAM" id="Phobius"/>
    </source>
</evidence>
<evidence type="ECO:0000256" key="6">
    <source>
        <dbReference type="ARBA" id="ARBA00023136"/>
    </source>
</evidence>
<feature type="transmembrane region" description="Helical" evidence="7">
    <location>
        <begin position="34"/>
        <end position="54"/>
    </location>
</feature>
<keyword evidence="5 7" id="KW-1133">Transmembrane helix</keyword>
<dbReference type="InterPro" id="IPR005115">
    <property type="entry name" value="Gly_transporter"/>
</dbReference>
<evidence type="ECO:0000259" key="8">
    <source>
        <dbReference type="Pfam" id="PF03458"/>
    </source>
</evidence>
<dbReference type="Pfam" id="PF03458">
    <property type="entry name" value="Gly_transporter"/>
    <property type="match status" value="1"/>
</dbReference>
<comment type="similarity">
    <text evidence="2">Belongs to the UPF0126 family.</text>
</comment>
<proteinExistence type="inferred from homology"/>
<name>A0ABR6WQT2_9FIRM</name>
<reference evidence="9 10" key="1">
    <citation type="journal article" date="2020" name="mSystems">
        <title>Defining Genomic and Predicted Metabolic Features of the Acetobacterium Genus.</title>
        <authorList>
            <person name="Ross D.E."/>
            <person name="Marshall C.W."/>
            <person name="Gulliver D."/>
            <person name="May H.D."/>
            <person name="Norman R.S."/>
        </authorList>
    </citation>
    <scope>NUCLEOTIDE SEQUENCE [LARGE SCALE GENOMIC DNA]</scope>
    <source>
        <strain evidence="9 10">DSM 8238</strain>
    </source>
</reference>
<accession>A0ABR6WQT2</accession>
<feature type="transmembrane region" description="Helical" evidence="7">
    <location>
        <begin position="12"/>
        <end position="28"/>
    </location>
</feature>
<protein>
    <recommendedName>
        <fullName evidence="8">Glycine transporter domain-containing protein</fullName>
    </recommendedName>
</protein>
<comment type="caution">
    <text evidence="9">The sequence shown here is derived from an EMBL/GenBank/DDBJ whole genome shotgun (WGS) entry which is preliminary data.</text>
</comment>
<dbReference type="EMBL" id="WJBC01000001">
    <property type="protein sequence ID" value="MBC3802940.1"/>
    <property type="molecule type" value="Genomic_DNA"/>
</dbReference>
<keyword evidence="6 7" id="KW-0472">Membrane</keyword>
<evidence type="ECO:0000256" key="5">
    <source>
        <dbReference type="ARBA" id="ARBA00022989"/>
    </source>
</evidence>
<sequence length="91" mass="9842">MYLQFITSSAGFQFAGGGFAISGAVTGIEKKLDLFGITFLAIITGVGGMIRDIFVGNVPFVQKREIYAMALITWHASGKPAPIKKHLKSHR</sequence>
<evidence type="ECO:0000256" key="1">
    <source>
        <dbReference type="ARBA" id="ARBA00004651"/>
    </source>
</evidence>
<gene>
    <name evidence="9" type="ORF">GH808_00590</name>
</gene>
<comment type="subcellular location">
    <subcellularLocation>
        <location evidence="1">Cell membrane</location>
        <topology evidence="1">Multi-pass membrane protein</topology>
    </subcellularLocation>
</comment>
<organism evidence="9 10">
    <name type="scientific">Acetobacterium fimetarium</name>
    <dbReference type="NCBI Taxonomy" id="52691"/>
    <lineage>
        <taxon>Bacteria</taxon>
        <taxon>Bacillati</taxon>
        <taxon>Bacillota</taxon>
        <taxon>Clostridia</taxon>
        <taxon>Eubacteriales</taxon>
        <taxon>Eubacteriaceae</taxon>
        <taxon>Acetobacterium</taxon>
    </lineage>
</organism>
<keyword evidence="4 7" id="KW-0812">Transmembrane</keyword>
<dbReference type="PANTHER" id="PTHR30506:SF3">
    <property type="entry name" value="UPF0126 INNER MEMBRANE PROTEIN YADS-RELATED"/>
    <property type="match status" value="1"/>
</dbReference>
<evidence type="ECO:0000256" key="4">
    <source>
        <dbReference type="ARBA" id="ARBA00022692"/>
    </source>
</evidence>
<dbReference type="Proteomes" id="UP000603234">
    <property type="component" value="Unassembled WGS sequence"/>
</dbReference>
<evidence type="ECO:0000313" key="9">
    <source>
        <dbReference type="EMBL" id="MBC3802940.1"/>
    </source>
</evidence>
<evidence type="ECO:0000256" key="3">
    <source>
        <dbReference type="ARBA" id="ARBA00022475"/>
    </source>
</evidence>